<protein>
    <submittedName>
        <fullName evidence="3">DUF2262 domain-containing protein</fullName>
    </submittedName>
</protein>
<dbReference type="InterPro" id="IPR019260">
    <property type="entry name" value="DUF2262"/>
</dbReference>
<evidence type="ECO:0000313" key="4">
    <source>
        <dbReference type="Proteomes" id="UP001226020"/>
    </source>
</evidence>
<sequence>MKNINLTQNEDYQSYESIYNTEEIEILVLFSDKSGGGVKFRNSWDLSAYFLAYINLQTNELHEGDGRINWLLSDELNKSKGLYYPYYFQDGEICRLKVRELKDKTIPEGMLESAYNKFMVVEVLEREVQAKQLEKILEEYRKPVIISDDILGEFQLNKDLDFFEGSIEWLDNKVSVYLNIDQDDKNTYQLALDILRYIHKEQSIKDQVFRKFAAEELTDLANDWAEDPDTEITEEEFAKRISLSSLSIDYDGTVLAYYDDDDMFYSHIIEIMEYKNKLDSAEIAG</sequence>
<organism evidence="3 4">
    <name type="scientific">Phocoenobacter atlanticus subsp. atlanticus</name>
    <dbReference type="NCBI Taxonomy" id="3061285"/>
    <lineage>
        <taxon>Bacteria</taxon>
        <taxon>Pseudomonadati</taxon>
        <taxon>Pseudomonadota</taxon>
        <taxon>Gammaproteobacteria</taxon>
        <taxon>Pasteurellales</taxon>
        <taxon>Pasteurellaceae</taxon>
        <taxon>Phocoenobacter</taxon>
        <taxon>Phocoenobacter atlanticus</taxon>
    </lineage>
</organism>
<gene>
    <name evidence="3" type="ORF">QJU57_02310</name>
</gene>
<name>A0AAW8C7Z1_9PAST</name>
<dbReference type="Pfam" id="PF22886">
    <property type="entry name" value="DUF7021"/>
    <property type="match status" value="1"/>
</dbReference>
<dbReference type="EMBL" id="JASAXT010000003">
    <property type="protein sequence ID" value="MDP8147911.1"/>
    <property type="molecule type" value="Genomic_DNA"/>
</dbReference>
<dbReference type="AlphaFoldDB" id="A0AAW8C7Z1"/>
<proteinExistence type="predicted"/>
<keyword evidence="4" id="KW-1185">Reference proteome</keyword>
<dbReference type="InterPro" id="IPR054286">
    <property type="entry name" value="DUF7021"/>
</dbReference>
<evidence type="ECO:0000259" key="1">
    <source>
        <dbReference type="Pfam" id="PF10020"/>
    </source>
</evidence>
<dbReference type="RefSeq" id="WP_306351038.1">
    <property type="nucleotide sequence ID" value="NZ_JASAWV010000003.1"/>
</dbReference>
<feature type="domain" description="DUF2262" evidence="1">
    <location>
        <begin position="148"/>
        <end position="283"/>
    </location>
</feature>
<feature type="domain" description="DUF7021" evidence="2">
    <location>
        <begin position="13"/>
        <end position="140"/>
    </location>
</feature>
<evidence type="ECO:0000313" key="3">
    <source>
        <dbReference type="EMBL" id="MDP8147911.1"/>
    </source>
</evidence>
<evidence type="ECO:0000259" key="2">
    <source>
        <dbReference type="Pfam" id="PF22886"/>
    </source>
</evidence>
<accession>A0AAW8C7Z1</accession>
<dbReference type="Pfam" id="PF10020">
    <property type="entry name" value="DUF2262"/>
    <property type="match status" value="1"/>
</dbReference>
<dbReference type="Proteomes" id="UP001226020">
    <property type="component" value="Unassembled WGS sequence"/>
</dbReference>
<reference evidence="3 4" key="1">
    <citation type="journal article" date="2023" name="Front. Microbiol.">
        <title>Phylogeography and host specificity of Pasteurellaceae pathogenic to sea-farmed fish in the north-east Atlantic.</title>
        <authorList>
            <person name="Gulla S."/>
            <person name="Colquhoun D.J."/>
            <person name="Olsen A.B."/>
            <person name="Spilsberg B."/>
            <person name="Lagesen K."/>
            <person name="Aakesson C.P."/>
            <person name="Strom S."/>
            <person name="Manji F."/>
            <person name="Birkbeck T.H."/>
            <person name="Nilsen H.K."/>
        </authorList>
    </citation>
    <scope>NUCLEOTIDE SEQUENCE [LARGE SCALE GENOMIC DNA]</scope>
    <source>
        <strain evidence="3 4">NVIB3131</strain>
    </source>
</reference>
<comment type="caution">
    <text evidence="3">The sequence shown here is derived from an EMBL/GenBank/DDBJ whole genome shotgun (WGS) entry which is preliminary data.</text>
</comment>